<keyword evidence="3" id="KW-0285">Flavoprotein</keyword>
<evidence type="ECO:0000259" key="7">
    <source>
        <dbReference type="PROSITE" id="PS51387"/>
    </source>
</evidence>
<dbReference type="PROSITE" id="PS51387">
    <property type="entry name" value="FAD_PCMH"/>
    <property type="match status" value="1"/>
</dbReference>
<dbReference type="Pfam" id="PF08031">
    <property type="entry name" value="BBE"/>
    <property type="match status" value="1"/>
</dbReference>
<evidence type="ECO:0000256" key="6">
    <source>
        <dbReference type="SAM" id="MobiDB-lite"/>
    </source>
</evidence>
<keyword evidence="9" id="KW-1185">Reference proteome</keyword>
<dbReference type="RefSeq" id="WP_077692733.1">
    <property type="nucleotide sequence ID" value="NZ_MCOK01000001.1"/>
</dbReference>
<gene>
    <name evidence="8" type="ORF">NOSIN_22740</name>
</gene>
<dbReference type="InterPro" id="IPR012951">
    <property type="entry name" value="BBE"/>
</dbReference>
<dbReference type="PANTHER" id="PTHR42973:SF39">
    <property type="entry name" value="FAD-BINDING PCMH-TYPE DOMAIN-CONTAINING PROTEIN"/>
    <property type="match status" value="1"/>
</dbReference>
<dbReference type="STRING" id="501010.NOSIN_22740"/>
<comment type="similarity">
    <text evidence="2">Belongs to the oxygen-dependent FAD-linked oxidoreductase family.</text>
</comment>
<dbReference type="Gene3D" id="3.30.465.10">
    <property type="match status" value="1"/>
</dbReference>
<dbReference type="SUPFAM" id="SSF56176">
    <property type="entry name" value="FAD-binding/transporter-associated domain-like"/>
    <property type="match status" value="1"/>
</dbReference>
<comment type="cofactor">
    <cofactor evidence="1">
        <name>FAD</name>
        <dbReference type="ChEBI" id="CHEBI:57692"/>
    </cofactor>
</comment>
<dbReference type="EMBL" id="MCOK01000001">
    <property type="protein sequence ID" value="OOC56294.1"/>
    <property type="molecule type" value="Genomic_DNA"/>
</dbReference>
<organism evidence="8 9">
    <name type="scientific">Nocardiopsis sinuspersici</name>
    <dbReference type="NCBI Taxonomy" id="501010"/>
    <lineage>
        <taxon>Bacteria</taxon>
        <taxon>Bacillati</taxon>
        <taxon>Actinomycetota</taxon>
        <taxon>Actinomycetes</taxon>
        <taxon>Streptosporangiales</taxon>
        <taxon>Nocardiopsidaceae</taxon>
        <taxon>Nocardiopsis</taxon>
    </lineage>
</organism>
<evidence type="ECO:0000256" key="5">
    <source>
        <dbReference type="ARBA" id="ARBA00023002"/>
    </source>
</evidence>
<dbReference type="InterPro" id="IPR006094">
    <property type="entry name" value="Oxid_FAD_bind_N"/>
</dbReference>
<dbReference type="InterPro" id="IPR036318">
    <property type="entry name" value="FAD-bd_PCMH-like_sf"/>
</dbReference>
<dbReference type="Pfam" id="PF01565">
    <property type="entry name" value="FAD_binding_4"/>
    <property type="match status" value="1"/>
</dbReference>
<dbReference type="AlphaFoldDB" id="A0A1V3C674"/>
<dbReference type="InterPro" id="IPR016169">
    <property type="entry name" value="FAD-bd_PCMH_sub2"/>
</dbReference>
<accession>A0A1V3C674</accession>
<dbReference type="OrthoDB" id="545125at2"/>
<comment type="caution">
    <text evidence="8">The sequence shown here is derived from an EMBL/GenBank/DDBJ whole genome shotgun (WGS) entry which is preliminary data.</text>
</comment>
<dbReference type="Proteomes" id="UP000189004">
    <property type="component" value="Unassembled WGS sequence"/>
</dbReference>
<evidence type="ECO:0000256" key="3">
    <source>
        <dbReference type="ARBA" id="ARBA00022630"/>
    </source>
</evidence>
<evidence type="ECO:0000256" key="1">
    <source>
        <dbReference type="ARBA" id="ARBA00001974"/>
    </source>
</evidence>
<feature type="region of interest" description="Disordered" evidence="6">
    <location>
        <begin position="510"/>
        <end position="529"/>
    </location>
</feature>
<evidence type="ECO:0000313" key="9">
    <source>
        <dbReference type="Proteomes" id="UP000189004"/>
    </source>
</evidence>
<dbReference type="InterPro" id="IPR016166">
    <property type="entry name" value="FAD-bd_PCMH"/>
</dbReference>
<dbReference type="GO" id="GO:0016491">
    <property type="term" value="F:oxidoreductase activity"/>
    <property type="evidence" value="ECO:0007669"/>
    <property type="project" value="UniProtKB-KW"/>
</dbReference>
<keyword evidence="5" id="KW-0560">Oxidoreductase</keyword>
<evidence type="ECO:0000256" key="2">
    <source>
        <dbReference type="ARBA" id="ARBA00005466"/>
    </source>
</evidence>
<evidence type="ECO:0000313" key="8">
    <source>
        <dbReference type="EMBL" id="OOC56294.1"/>
    </source>
</evidence>
<evidence type="ECO:0000256" key="4">
    <source>
        <dbReference type="ARBA" id="ARBA00022827"/>
    </source>
</evidence>
<dbReference type="PANTHER" id="PTHR42973">
    <property type="entry name" value="BINDING OXIDOREDUCTASE, PUTATIVE (AFU_ORTHOLOGUE AFUA_1G17690)-RELATED"/>
    <property type="match status" value="1"/>
</dbReference>
<reference evidence="9" key="1">
    <citation type="submission" date="2016-08" db="EMBL/GenBank/DDBJ databases">
        <authorList>
            <person name="Tokovenko B."/>
            <person name="Kalinowski J."/>
        </authorList>
    </citation>
    <scope>NUCLEOTIDE SEQUENCE [LARGE SCALE GENOMIC DNA]</scope>
    <source>
        <strain evidence="9">UTMC102</strain>
    </source>
</reference>
<feature type="compositionally biased region" description="Low complexity" evidence="6">
    <location>
        <begin position="515"/>
        <end position="529"/>
    </location>
</feature>
<feature type="domain" description="FAD-binding PCMH-type" evidence="7">
    <location>
        <begin position="31"/>
        <end position="218"/>
    </location>
</feature>
<dbReference type="GO" id="GO:0071949">
    <property type="term" value="F:FAD binding"/>
    <property type="evidence" value="ECO:0007669"/>
    <property type="project" value="InterPro"/>
</dbReference>
<name>A0A1V3C674_9ACTN</name>
<sequence length="529" mass="58862">MTRDHGTPPLTTIAPSDKRYPALNRGFNQRWIARPDYVRLVGSPEGAARALSEAVNQAPEHPERTRITVRSGGHCYEDFVCGDDVRVILDVSPMCGVYHDPSLEAYCVEAGATNWHVYSHLYPLSGRALPGGSCYSVGTGGHITGGGFGLLSRQCGLTVDYLYAVEVAVVRPDRTVELVLATRDDPDPDRRELLWAHTGGGGGNFGVVTRFWFRDLPEPPSNVLLTGRSWKWSDFTKDDFADLVTAYGEYFRDHQDPEEPSGKLFAMLKLNHVSNGEIGLVAQVDADDTGGGRAMKEFLDAVDGRIAPESGQMSAPMGEHPPVQGMLEPRHLPWLTATQALNGSGENRCGKYKSAYLRRPFSRAQIEAMWAYLGKEHYTGYVNKEALIQVDSYGGAINRPFRETAVPQRDSVLKLQFQVYWKRVEKESDVDMHIKWIRDIYRKTFASTGGVPVIGDATDGCYINYPDADLGDTSWNHSGERWSKLYYKDAYPRLQRVKKRWDPLNVFRHRQSVEPPASTSGSGSDPGPS</sequence>
<dbReference type="Gene3D" id="3.40.462.20">
    <property type="match status" value="1"/>
</dbReference>
<proteinExistence type="inferred from homology"/>
<keyword evidence="4" id="KW-0274">FAD</keyword>
<protein>
    <submittedName>
        <fullName evidence="8">Isoquinoline biosynthesis protein</fullName>
    </submittedName>
</protein>
<dbReference type="InterPro" id="IPR050416">
    <property type="entry name" value="FAD-linked_Oxidoreductase"/>
</dbReference>